<sequence>MQNNPQCFQSRKRFRVLEDSVGVLLGGIHVVSLARNNPSLFLLKGLAGGDSYRAKPKNIPSVHHQSTLWPDKKLSIGPVSWTIQELQRNQACEVVEVQELSKLLEEHLRDIGSLNV</sequence>
<name>A0ABR2J3N8_9PEZI</name>
<dbReference type="Proteomes" id="UP001390339">
    <property type="component" value="Unassembled WGS sequence"/>
</dbReference>
<evidence type="ECO:0000313" key="2">
    <source>
        <dbReference type="Proteomes" id="UP001390339"/>
    </source>
</evidence>
<gene>
    <name evidence="1" type="ORF">PGQ11_002779</name>
</gene>
<proteinExistence type="predicted"/>
<keyword evidence="2" id="KW-1185">Reference proteome</keyword>
<comment type="caution">
    <text evidence="1">The sequence shown here is derived from an EMBL/GenBank/DDBJ whole genome shotgun (WGS) entry which is preliminary data.</text>
</comment>
<protein>
    <submittedName>
        <fullName evidence="1">Uncharacterized protein</fullName>
    </submittedName>
</protein>
<organism evidence="1 2">
    <name type="scientific">Apiospora arundinis</name>
    <dbReference type="NCBI Taxonomy" id="335852"/>
    <lineage>
        <taxon>Eukaryota</taxon>
        <taxon>Fungi</taxon>
        <taxon>Dikarya</taxon>
        <taxon>Ascomycota</taxon>
        <taxon>Pezizomycotina</taxon>
        <taxon>Sordariomycetes</taxon>
        <taxon>Xylariomycetidae</taxon>
        <taxon>Amphisphaeriales</taxon>
        <taxon>Apiosporaceae</taxon>
        <taxon>Apiospora</taxon>
    </lineage>
</organism>
<evidence type="ECO:0000313" key="1">
    <source>
        <dbReference type="EMBL" id="KAK8872265.1"/>
    </source>
</evidence>
<reference evidence="1 2" key="1">
    <citation type="journal article" date="2024" name="IMA Fungus">
        <title>Apiospora arundinis, a panoply of carbohydrate-active enzymes and secondary metabolites.</title>
        <authorList>
            <person name="Sorensen T."/>
            <person name="Petersen C."/>
            <person name="Muurmann A.T."/>
            <person name="Christiansen J.V."/>
            <person name="Brundto M.L."/>
            <person name="Overgaard C.K."/>
            <person name="Boysen A.T."/>
            <person name="Wollenberg R.D."/>
            <person name="Larsen T.O."/>
            <person name="Sorensen J.L."/>
            <person name="Nielsen K.L."/>
            <person name="Sondergaard T.E."/>
        </authorList>
    </citation>
    <scope>NUCLEOTIDE SEQUENCE [LARGE SCALE GENOMIC DNA]</scope>
    <source>
        <strain evidence="1 2">AAU 773</strain>
    </source>
</reference>
<accession>A0ABR2J3N8</accession>
<dbReference type="EMBL" id="JAPCWZ010000003">
    <property type="protein sequence ID" value="KAK8872265.1"/>
    <property type="molecule type" value="Genomic_DNA"/>
</dbReference>